<evidence type="ECO:0000256" key="6">
    <source>
        <dbReference type="ARBA" id="ARBA00023306"/>
    </source>
</evidence>
<reference evidence="11 12" key="1">
    <citation type="journal article" date="2015" name="Proc. Natl. Acad. Sci. U.S.A.">
        <title>The resurrection genome of Boea hygrometrica: A blueprint for survival of dehydration.</title>
        <authorList>
            <person name="Xiao L."/>
            <person name="Yang G."/>
            <person name="Zhang L."/>
            <person name="Yang X."/>
            <person name="Zhao S."/>
            <person name="Ji Z."/>
            <person name="Zhou Q."/>
            <person name="Hu M."/>
            <person name="Wang Y."/>
            <person name="Chen M."/>
            <person name="Xu Y."/>
            <person name="Jin H."/>
            <person name="Xiao X."/>
            <person name="Hu G."/>
            <person name="Bao F."/>
            <person name="Hu Y."/>
            <person name="Wan P."/>
            <person name="Li L."/>
            <person name="Deng X."/>
            <person name="Kuang T."/>
            <person name="Xiang C."/>
            <person name="Zhu J.K."/>
            <person name="Oliver M.J."/>
            <person name="He Y."/>
        </authorList>
    </citation>
    <scope>NUCLEOTIDE SEQUENCE [LARGE SCALE GENOMIC DNA]</scope>
    <source>
        <strain evidence="12">cv. XS01</strain>
    </source>
</reference>
<keyword evidence="12" id="KW-1185">Reference proteome</keyword>
<protein>
    <submittedName>
        <fullName evidence="11">Protein UPSTREAM OF FLC-like</fullName>
    </submittedName>
</protein>
<keyword evidence="6" id="KW-0131">Cell cycle</keyword>
<accession>A0A2Z7AZ48</accession>
<dbReference type="OrthoDB" id="1280899at2759"/>
<organism evidence="11 12">
    <name type="scientific">Dorcoceras hygrometricum</name>
    <dbReference type="NCBI Taxonomy" id="472368"/>
    <lineage>
        <taxon>Eukaryota</taxon>
        <taxon>Viridiplantae</taxon>
        <taxon>Streptophyta</taxon>
        <taxon>Embryophyta</taxon>
        <taxon>Tracheophyta</taxon>
        <taxon>Spermatophyta</taxon>
        <taxon>Magnoliopsida</taxon>
        <taxon>eudicotyledons</taxon>
        <taxon>Gunneridae</taxon>
        <taxon>Pentapetalae</taxon>
        <taxon>asterids</taxon>
        <taxon>lamiids</taxon>
        <taxon>Lamiales</taxon>
        <taxon>Gesneriaceae</taxon>
        <taxon>Didymocarpoideae</taxon>
        <taxon>Trichosporeae</taxon>
        <taxon>Loxocarpinae</taxon>
        <taxon>Dorcoceras</taxon>
    </lineage>
</organism>
<feature type="compositionally biased region" description="Polar residues" evidence="9">
    <location>
        <begin position="203"/>
        <end position="213"/>
    </location>
</feature>
<feature type="compositionally biased region" description="Polar residues" evidence="9">
    <location>
        <begin position="348"/>
        <end position="361"/>
    </location>
</feature>
<dbReference type="Proteomes" id="UP000250235">
    <property type="component" value="Unassembled WGS sequence"/>
</dbReference>
<evidence type="ECO:0000256" key="9">
    <source>
        <dbReference type="SAM" id="MobiDB-lite"/>
    </source>
</evidence>
<dbReference type="Pfam" id="PF06136">
    <property type="entry name" value="SOK"/>
    <property type="match status" value="1"/>
</dbReference>
<evidence type="ECO:0000256" key="4">
    <source>
        <dbReference type="ARBA" id="ARBA00022618"/>
    </source>
</evidence>
<dbReference type="PANTHER" id="PTHR31083">
    <property type="entry name" value="UPSTREAM OF FLC PROTEIN (DUF966)"/>
    <property type="match status" value="1"/>
</dbReference>
<dbReference type="PANTHER" id="PTHR31083:SF4">
    <property type="entry name" value="PROTEIN SOSEKI 4-RELATED"/>
    <property type="match status" value="1"/>
</dbReference>
<dbReference type="InterPro" id="IPR021182">
    <property type="entry name" value="SOK_magnoliopsida"/>
</dbReference>
<evidence type="ECO:0000259" key="10">
    <source>
        <dbReference type="Pfam" id="PF06136"/>
    </source>
</evidence>
<comment type="similarity">
    <text evidence="7">Belongs to the SOSEKI family.</text>
</comment>
<evidence type="ECO:0000256" key="7">
    <source>
        <dbReference type="ARBA" id="ARBA00024211"/>
    </source>
</evidence>
<feature type="compositionally biased region" description="Basic and acidic residues" evidence="9">
    <location>
        <begin position="363"/>
        <end position="373"/>
    </location>
</feature>
<feature type="region of interest" description="Disordered" evidence="9">
    <location>
        <begin position="343"/>
        <end position="390"/>
    </location>
</feature>
<dbReference type="InterPro" id="IPR010369">
    <property type="entry name" value="SOK"/>
</dbReference>
<keyword evidence="2" id="KW-0217">Developmental protein</keyword>
<dbReference type="GO" id="GO:0005886">
    <property type="term" value="C:plasma membrane"/>
    <property type="evidence" value="ECO:0007669"/>
    <property type="project" value="UniProtKB-SubCell"/>
</dbReference>
<proteinExistence type="inferred from homology"/>
<evidence type="ECO:0000256" key="5">
    <source>
        <dbReference type="ARBA" id="ARBA00023136"/>
    </source>
</evidence>
<dbReference type="AlphaFoldDB" id="A0A2Z7AZ48"/>
<evidence type="ECO:0000256" key="1">
    <source>
        <dbReference type="ARBA" id="ARBA00004413"/>
    </source>
</evidence>
<evidence type="ECO:0000313" key="11">
    <source>
        <dbReference type="EMBL" id="KZV26753.1"/>
    </source>
</evidence>
<dbReference type="GO" id="GO:0051258">
    <property type="term" value="P:protein polymerization"/>
    <property type="evidence" value="ECO:0007669"/>
    <property type="project" value="UniProtKB-ARBA"/>
</dbReference>
<evidence type="ECO:0000313" key="12">
    <source>
        <dbReference type="Proteomes" id="UP000250235"/>
    </source>
</evidence>
<feature type="compositionally biased region" description="Polar residues" evidence="9">
    <location>
        <begin position="379"/>
        <end position="390"/>
    </location>
</feature>
<comment type="subunit">
    <text evidence="8">Homodimer. Forms long polymer filaments with other SOKs proteins polymers (e.g. SOK1, SOK2, SOK3 and SOK4) crucial for polar localization and biological activity. Binds to ANGUSTIFOLIA (AN).</text>
</comment>
<dbReference type="GO" id="GO:0090708">
    <property type="term" value="P:specification of plant organ axis polarity"/>
    <property type="evidence" value="ECO:0007669"/>
    <property type="project" value="UniProtKB-ARBA"/>
</dbReference>
<keyword evidence="5" id="KW-0472">Membrane</keyword>
<sequence>MAVSSSSRHARMPELQSTKLWREQRGEISPERTVVWAEPSKLKTDKRVPVIYYLSRNGQLEHPHFMEVPLSSPQALYLRDVINRLNVLRGKGMTSMYSWSCKRNYKNRFVWHDLSENDLIHPAHGNEYVLKGSELLETTFMETLSSFQRQQQPLALPPPAGDNQIIGVHDLDYPKASAERRRRNQSCSSIDFNLHEYGVYKADTSSGTDASTQTEDKRRRRRAHGEIVEDEIEISPPTSDSSPETLETLMKSDKRPILIPAKESEDPTANNHREKGKASSVLMQLISCGSISFKDCGTGQGLGLISQYKMRMPRAGATVGRGRVKLEEKEYFSGSIVETKKEEYPSLKRSTSYGAERSSQLEIPEKDLREKCSSRKPKTQQSSTQKEETNGLTCSATIIDSCP</sequence>
<dbReference type="GO" id="GO:2000067">
    <property type="term" value="P:regulation of root morphogenesis"/>
    <property type="evidence" value="ECO:0007669"/>
    <property type="project" value="UniProtKB-ARBA"/>
</dbReference>
<dbReference type="PIRSF" id="PIRSF031043">
    <property type="entry name" value="UCP031043"/>
    <property type="match status" value="1"/>
</dbReference>
<gene>
    <name evidence="11" type="ORF">F511_20922</name>
</gene>
<dbReference type="GO" id="GO:0051302">
    <property type="term" value="P:regulation of cell division"/>
    <property type="evidence" value="ECO:0007669"/>
    <property type="project" value="UniProtKB-ARBA"/>
</dbReference>
<dbReference type="GO" id="GO:0051301">
    <property type="term" value="P:cell division"/>
    <property type="evidence" value="ECO:0007669"/>
    <property type="project" value="UniProtKB-KW"/>
</dbReference>
<name>A0A2Z7AZ48_9LAMI</name>
<dbReference type="InterPro" id="IPR048351">
    <property type="entry name" value="SOK_DIX"/>
</dbReference>
<keyword evidence="4" id="KW-0132">Cell division</keyword>
<feature type="domain" description="SOSEKI DIX-like" evidence="10">
    <location>
        <begin position="48"/>
        <end position="136"/>
    </location>
</feature>
<feature type="region of interest" description="Disordered" evidence="9">
    <location>
        <begin position="202"/>
        <end position="224"/>
    </location>
</feature>
<evidence type="ECO:0000256" key="8">
    <source>
        <dbReference type="ARBA" id="ARBA00046534"/>
    </source>
</evidence>
<dbReference type="EMBL" id="KV011161">
    <property type="protein sequence ID" value="KZV26753.1"/>
    <property type="molecule type" value="Genomic_DNA"/>
</dbReference>
<evidence type="ECO:0000256" key="2">
    <source>
        <dbReference type="ARBA" id="ARBA00022473"/>
    </source>
</evidence>
<comment type="subcellular location">
    <subcellularLocation>
        <location evidence="1">Cell membrane</location>
        <topology evidence="1">Peripheral membrane protein</topology>
        <orientation evidence="1">Cytoplasmic side</orientation>
    </subcellularLocation>
</comment>
<evidence type="ECO:0000256" key="3">
    <source>
        <dbReference type="ARBA" id="ARBA00022475"/>
    </source>
</evidence>
<keyword evidence="3" id="KW-1003">Cell membrane</keyword>